<proteinExistence type="predicted"/>
<evidence type="ECO:0000313" key="4">
    <source>
        <dbReference type="Proteomes" id="UP001596166"/>
    </source>
</evidence>
<protein>
    <submittedName>
        <fullName evidence="3">RNB domain-containing ribonuclease</fullName>
    </submittedName>
</protein>
<dbReference type="PROSITE" id="PS50137">
    <property type="entry name" value="DS_RBD"/>
    <property type="match status" value="2"/>
</dbReference>
<dbReference type="SMART" id="SM00358">
    <property type="entry name" value="DSRM"/>
    <property type="match status" value="2"/>
</dbReference>
<dbReference type="InterPro" id="IPR050180">
    <property type="entry name" value="RNR_Ribonuclease"/>
</dbReference>
<dbReference type="SUPFAM" id="SSF54768">
    <property type="entry name" value="dsRNA-binding domain-like"/>
    <property type="match status" value="2"/>
</dbReference>
<keyword evidence="4" id="KW-1185">Reference proteome</keyword>
<feature type="domain" description="DRBM" evidence="2">
    <location>
        <begin position="539"/>
        <end position="612"/>
    </location>
</feature>
<dbReference type="InterPro" id="IPR001900">
    <property type="entry name" value="RNase_II/R"/>
</dbReference>
<sequence>MNTDLSIQRGITIDGPTSLDLDDAIHLEEHAHGLRLTVTVPDLSFAVPIGGPADHGAAERAFTRYAGERVREAMLPDDVTERASLLPDGPLPGIAFDMALDSKLTVTGFEIRRVTFVSSGRLTYADAETAVRTKGAAHHQMLALAWEVAEALLDARRRAGALALFDLRSGWMTTEEGQLQRIEGDRAHLGQIIVQEMMILTNTAAAEHARAHSVPILFRNHAPRELPTGDRSKLSELLAAASGSRHSALAFRTLAGPLGRASIGSECLGHFGLAAAAYCHVTSPLRRYADLVNQRALLAAMDRAGAPYSHEKLTEIASTCNSIEEEARAAKREGFKASVYRAAQRSLTRRRFDTLAAAEFRQLLRIAAERGDDGTVPLNAIRAALQRRLEGGHLSPQDITVALVDAGHVLGAATVERIYLWLEENPAAAAAMWNRFITVEGWPAVTFRHRQAGPLHAIRHVAEGTVEIEGETFISQREGPERRVAVQLVMFSLIRRILGHEAPAGGVSASMLGKPEQPVAAATLEAIPTGSGSAPLPSDPKGFLLNEVAVKRRWEVAFTELPPTGPSHAPNFTSVVEVRGPEGLIARGTGAGGSKKVAEKAAALAVLPLLPADEAVAVRVQTAGPSPAGPNPISQLQEWCQKHRIPLPVYEFATFGDLTKPQHRCTVHVTKTDGDVRETAGTGSTKATAKTEAARALLVRLPAHLREEAYGG</sequence>
<dbReference type="PANTHER" id="PTHR23355:SF9">
    <property type="entry name" value="DIS3-LIKE EXONUCLEASE 2"/>
    <property type="match status" value="1"/>
</dbReference>
<dbReference type="Pfam" id="PF00035">
    <property type="entry name" value="dsrm"/>
    <property type="match status" value="2"/>
</dbReference>
<dbReference type="Pfam" id="PF00773">
    <property type="entry name" value="RNB"/>
    <property type="match status" value="1"/>
</dbReference>
<comment type="caution">
    <text evidence="3">The sequence shown here is derived from an EMBL/GenBank/DDBJ whole genome shotgun (WGS) entry which is preliminary data.</text>
</comment>
<gene>
    <name evidence="3" type="ORF">ACFPMG_24275</name>
</gene>
<reference evidence="4" key="1">
    <citation type="journal article" date="2019" name="Int. J. Syst. Evol. Microbiol.">
        <title>The Global Catalogue of Microorganisms (GCM) 10K type strain sequencing project: providing services to taxonomists for standard genome sequencing and annotation.</title>
        <authorList>
            <consortium name="The Broad Institute Genomics Platform"/>
            <consortium name="The Broad Institute Genome Sequencing Center for Infectious Disease"/>
            <person name="Wu L."/>
            <person name="Ma J."/>
        </authorList>
    </citation>
    <scope>NUCLEOTIDE SEQUENCE [LARGE SCALE GENOMIC DNA]</scope>
    <source>
        <strain evidence="4">CCUG 58760</strain>
    </source>
</reference>
<dbReference type="RefSeq" id="WP_376997800.1">
    <property type="nucleotide sequence ID" value="NZ_JBHSLC010000081.1"/>
</dbReference>
<dbReference type="Proteomes" id="UP001596166">
    <property type="component" value="Unassembled WGS sequence"/>
</dbReference>
<organism evidence="3 4">
    <name type="scientific">Azospirillum himalayense</name>
    <dbReference type="NCBI Taxonomy" id="654847"/>
    <lineage>
        <taxon>Bacteria</taxon>
        <taxon>Pseudomonadati</taxon>
        <taxon>Pseudomonadota</taxon>
        <taxon>Alphaproteobacteria</taxon>
        <taxon>Rhodospirillales</taxon>
        <taxon>Azospirillaceae</taxon>
        <taxon>Azospirillum</taxon>
    </lineage>
</organism>
<accession>A0ABW0GD31</accession>
<dbReference type="PANTHER" id="PTHR23355">
    <property type="entry name" value="RIBONUCLEASE"/>
    <property type="match status" value="1"/>
</dbReference>
<feature type="domain" description="DRBM" evidence="2">
    <location>
        <begin position="631"/>
        <end position="703"/>
    </location>
</feature>
<dbReference type="InterPro" id="IPR012340">
    <property type="entry name" value="NA-bd_OB-fold"/>
</dbReference>
<keyword evidence="1" id="KW-0694">RNA-binding</keyword>
<evidence type="ECO:0000313" key="3">
    <source>
        <dbReference type="EMBL" id="MFC5358108.1"/>
    </source>
</evidence>
<dbReference type="Gene3D" id="3.30.160.20">
    <property type="match status" value="2"/>
</dbReference>
<dbReference type="EMBL" id="JBHSLC010000081">
    <property type="protein sequence ID" value="MFC5358108.1"/>
    <property type="molecule type" value="Genomic_DNA"/>
</dbReference>
<evidence type="ECO:0000256" key="1">
    <source>
        <dbReference type="PROSITE-ProRule" id="PRU00266"/>
    </source>
</evidence>
<dbReference type="CDD" id="cd00048">
    <property type="entry name" value="DSRM_SF"/>
    <property type="match status" value="1"/>
</dbReference>
<dbReference type="SUPFAM" id="SSF50249">
    <property type="entry name" value="Nucleic acid-binding proteins"/>
    <property type="match status" value="1"/>
</dbReference>
<name>A0ABW0GD31_9PROT</name>
<evidence type="ECO:0000259" key="2">
    <source>
        <dbReference type="PROSITE" id="PS50137"/>
    </source>
</evidence>
<dbReference type="InterPro" id="IPR014720">
    <property type="entry name" value="dsRBD_dom"/>
</dbReference>
<dbReference type="SMART" id="SM00955">
    <property type="entry name" value="RNB"/>
    <property type="match status" value="1"/>
</dbReference>